<dbReference type="InParanoid" id="A0A024GTG8"/>
<dbReference type="InterPro" id="IPR041588">
    <property type="entry name" value="Integrase_H2C2"/>
</dbReference>
<evidence type="ECO:0000313" key="2">
    <source>
        <dbReference type="EMBL" id="CCI49870.1"/>
    </source>
</evidence>
<dbReference type="EMBL" id="CAIX01000358">
    <property type="protein sequence ID" value="CCI49870.1"/>
    <property type="molecule type" value="Genomic_DNA"/>
</dbReference>
<gene>
    <name evidence="2" type="ORF">BN9_113440</name>
</gene>
<dbReference type="Gene3D" id="1.10.340.70">
    <property type="match status" value="1"/>
</dbReference>
<dbReference type="AlphaFoldDB" id="A0A024GTG8"/>
<reference evidence="2 3" key="1">
    <citation type="submission" date="2012-05" db="EMBL/GenBank/DDBJ databases">
        <title>Recombination and specialization in a pathogen metapopulation.</title>
        <authorList>
            <person name="Gardiner A."/>
            <person name="Kemen E."/>
            <person name="Schultz-Larsen T."/>
            <person name="MacLean D."/>
            <person name="Van Oosterhout C."/>
            <person name="Jones J.D.G."/>
        </authorList>
    </citation>
    <scope>NUCLEOTIDE SEQUENCE [LARGE SCALE GENOMIC DNA]</scope>
    <source>
        <strain evidence="2 3">Ac Nc2</strain>
    </source>
</reference>
<organism evidence="2 3">
    <name type="scientific">Albugo candida</name>
    <dbReference type="NCBI Taxonomy" id="65357"/>
    <lineage>
        <taxon>Eukaryota</taxon>
        <taxon>Sar</taxon>
        <taxon>Stramenopiles</taxon>
        <taxon>Oomycota</taxon>
        <taxon>Peronosporomycetes</taxon>
        <taxon>Albuginales</taxon>
        <taxon>Albuginaceae</taxon>
        <taxon>Albugo</taxon>
    </lineage>
</organism>
<proteinExistence type="predicted"/>
<dbReference type="OrthoDB" id="123220at2759"/>
<dbReference type="GO" id="GO:0003676">
    <property type="term" value="F:nucleic acid binding"/>
    <property type="evidence" value="ECO:0007669"/>
    <property type="project" value="InterPro"/>
</dbReference>
<sequence length="168" mass="19049">MGDIVRAQQAAKTQMYQLLDGVTRTKSGKIWIPDEVSELQVRLCVVAHFDIGGHRGVDVTTQNVSDLHDWKTLKQDVQMFVRQCLRCSATEVTVLRALGEGLHGTKPNDLLHWYNVYIGNSNTSQRYILVLKDDAFKYVWLNAVADGDALSTREVLLDWFASFGICYR</sequence>
<evidence type="ECO:0000313" key="3">
    <source>
        <dbReference type="Proteomes" id="UP000053237"/>
    </source>
</evidence>
<keyword evidence="3" id="KW-1185">Reference proteome</keyword>
<comment type="caution">
    <text evidence="2">The sequence shown here is derived from an EMBL/GenBank/DDBJ whole genome shotgun (WGS) entry which is preliminary data.</text>
</comment>
<dbReference type="Proteomes" id="UP000053237">
    <property type="component" value="Unassembled WGS sequence"/>
</dbReference>
<feature type="domain" description="Integrase zinc-binding" evidence="1">
    <location>
        <begin position="43"/>
        <end position="89"/>
    </location>
</feature>
<protein>
    <recommendedName>
        <fullName evidence="1">Integrase zinc-binding domain-containing protein</fullName>
    </recommendedName>
</protein>
<dbReference type="Gene3D" id="3.30.420.10">
    <property type="entry name" value="Ribonuclease H-like superfamily/Ribonuclease H"/>
    <property type="match status" value="1"/>
</dbReference>
<name>A0A024GTG8_9STRA</name>
<accession>A0A024GTG8</accession>
<dbReference type="InterPro" id="IPR036397">
    <property type="entry name" value="RNaseH_sf"/>
</dbReference>
<dbReference type="Pfam" id="PF17921">
    <property type="entry name" value="Integrase_H2C2"/>
    <property type="match status" value="1"/>
</dbReference>
<evidence type="ECO:0000259" key="1">
    <source>
        <dbReference type="Pfam" id="PF17921"/>
    </source>
</evidence>